<comment type="caution">
    <text evidence="1">The sequence shown here is derived from an EMBL/GenBank/DDBJ whole genome shotgun (WGS) entry which is preliminary data.</text>
</comment>
<accession>A0ACC1IFC7</accession>
<proteinExistence type="predicted"/>
<gene>
    <name evidence="1" type="primary">IFM1_1</name>
    <name evidence="1" type="ORF">LPJ66_006512</name>
</gene>
<organism evidence="1 2">
    <name type="scientific">Kickxella alabastrina</name>
    <dbReference type="NCBI Taxonomy" id="61397"/>
    <lineage>
        <taxon>Eukaryota</taxon>
        <taxon>Fungi</taxon>
        <taxon>Fungi incertae sedis</taxon>
        <taxon>Zoopagomycota</taxon>
        <taxon>Kickxellomycotina</taxon>
        <taxon>Kickxellomycetes</taxon>
        <taxon>Kickxellales</taxon>
        <taxon>Kickxellaceae</taxon>
        <taxon>Kickxella</taxon>
    </lineage>
</organism>
<evidence type="ECO:0000313" key="2">
    <source>
        <dbReference type="Proteomes" id="UP001150581"/>
    </source>
</evidence>
<dbReference type="EMBL" id="JANBPG010001042">
    <property type="protein sequence ID" value="KAJ1892147.1"/>
    <property type="molecule type" value="Genomic_DNA"/>
</dbReference>
<keyword evidence="1" id="KW-0396">Initiation factor</keyword>
<dbReference type="Proteomes" id="UP001150581">
    <property type="component" value="Unassembled WGS sequence"/>
</dbReference>
<keyword evidence="1" id="KW-0648">Protein biosynthesis</keyword>
<reference evidence="1" key="1">
    <citation type="submission" date="2022-07" db="EMBL/GenBank/DDBJ databases">
        <title>Phylogenomic reconstructions and comparative analyses of Kickxellomycotina fungi.</title>
        <authorList>
            <person name="Reynolds N.K."/>
            <person name="Stajich J.E."/>
            <person name="Barry K."/>
            <person name="Grigoriev I.V."/>
            <person name="Crous P."/>
            <person name="Smith M.E."/>
        </authorList>
    </citation>
    <scope>NUCLEOTIDE SEQUENCE</scope>
    <source>
        <strain evidence="1">Benny 63K</strain>
    </source>
</reference>
<evidence type="ECO:0000313" key="1">
    <source>
        <dbReference type="EMBL" id="KAJ1892147.1"/>
    </source>
</evidence>
<protein>
    <submittedName>
        <fullName evidence="1">Translation initiation factor IF-2</fullName>
    </submittedName>
</protein>
<sequence length="891" mass="96821">MYAIPNKNSLVQATPRLGSSSVCIWRSYYSASDFDRLQRLRNEFNKAKSNDTSGKWKSNASAGNPTNPSISKRPVIGGHARNNLKSAHSAIPTFKPFFEQASPTVTIETAHAVPAKLEQKPKEDSSSKVDSPKPALGSASPGASKTANAVGSTDLKGQSSELSRMVQEYGRRHNPADKKNAPKKFEQQSPTQQDRKQPDIKHAKQGDAPKKPVEHKHRTSAAPRRPGQRIENAAQDDENQMKRRRRKFKLPKKGLEVVLPITITVDGLAKLLDVPNDHMLRKMANIGMDKLANNYLLTNEEAAEIALEYEVVPIIPENSGPELLPQAIPEDMSVHPYRPPVVTIMGHGDPGKTTLLDTLRNSTITASEAGGITQHIGAFSVELKDGHHITFLDTPGHAAFSAMRARGANATDIVVLVVAADDGVMPQTKEAIQHALDADVPIIVAVNKCDKPGVDPSRILEELLKYGIQTEEMGGDIQSVNISALKGTGVDELAENIATLAEVMDLRAEVDIPTHATVIESQVEKGRGNVASILVKRGTLRVGDIIVAGTAWCKVRSMSDDNGNLVKSATPASAVRVMGWKEIPQAGDMVLQAMSESQAKDVVANRIDKRKNRDKLQTIGAMNEQRRETNERESSERAEEKAYKKAVWEFHNGLRNTHPDPLPRKGAHSGEVAGGTTEEIQIQIVPVVIKGDVSGTVEAVAGALKQLPDKKIRVNVISTGVGPVTESDVTMAGSGSQGVVIAFNVKADKKTLNAAKREGVEVMPFRVIYRLLEDVEKLLTSRLEPIRIEEIQGEAVVQEVFEVTLKGNKIAKIAGSRVTVGSVTKGAKSRVLRGDKELFTGDISSLKNIKHDISEATKGQEFGICFAGFEDIKEGDIIHSLRYKDIPQKLT</sequence>
<keyword evidence="2" id="KW-1185">Reference proteome</keyword>
<name>A0ACC1IFC7_9FUNG</name>